<accession>A0A967E757</accession>
<dbReference type="EMBL" id="VIKU02000006">
    <property type="protein sequence ID" value="NHF61232.1"/>
    <property type="molecule type" value="Genomic_DNA"/>
</dbReference>
<protein>
    <recommendedName>
        <fullName evidence="3">Methane oxygenase PmoA</fullName>
    </recommendedName>
</protein>
<reference evidence="1" key="1">
    <citation type="submission" date="2019-07" db="EMBL/GenBank/DDBJ databases">
        <authorList>
            <person name="De-Chao Zhang Q."/>
        </authorList>
    </citation>
    <scope>NUCLEOTIDE SEQUENCE</scope>
    <source>
        <strain evidence="1">TP-CH-4</strain>
    </source>
</reference>
<dbReference type="Proteomes" id="UP000707206">
    <property type="component" value="Unassembled WGS sequence"/>
</dbReference>
<name>A0A967E757_9FLAO</name>
<dbReference type="AlphaFoldDB" id="A0A967E757"/>
<evidence type="ECO:0000313" key="2">
    <source>
        <dbReference type="Proteomes" id="UP000707206"/>
    </source>
</evidence>
<reference evidence="1" key="2">
    <citation type="submission" date="2020-03" db="EMBL/GenBank/DDBJ databases">
        <title>Flavobacteriaceae bacterium strain TP-CH-4, a member of the family Flavobacteriaceae isolated from a deep-sea seamount.</title>
        <authorList>
            <person name="Zhang D.-C."/>
        </authorList>
    </citation>
    <scope>NUCLEOTIDE SEQUENCE</scope>
    <source>
        <strain evidence="1">TP-CH-4</strain>
    </source>
</reference>
<sequence length="405" mass="46240">MVLQGCHSENENSIALRLDSNLTINTPVVLNIAENLKNDIVLLKTANGITEEVPFQIQGNRLWFITDAGQEGTERSAYTIRKGVRSEPPYDLSQTDTDGNLQITSNERPVLTYRYGMTYPPMGIDTIFRKSGFIHPLCTPGGDTLSRIQPPDHYHHYGLWGPWTRTKIEDRSVDFWNLGESQGTVLFKNFTSKTSGPVFSEFQAHQEHFDLTAKQGKQVAINEYLSVRVWNLRESKNRYLIDYVSTFSSPLPSGILFEAYRYGGGLGMRFTERWHKDNCTVLTSEGKDRQAADGTSARWCMVTGRAANGKGRNGILFLSHPENRSHPEPMRVWPVDGNNGRGDLFFEFCPIRHNPWHIEPQKEYRLKYRLLVFEGELNVDEAEAYWQSFAAQPWAKIVMKEAPNQ</sequence>
<dbReference type="InterPro" id="IPR029475">
    <property type="entry name" value="DUF6807"/>
</dbReference>
<organism evidence="1 2">
    <name type="scientific">Pelagihabitans pacificus</name>
    <dbReference type="NCBI Taxonomy" id="2696054"/>
    <lineage>
        <taxon>Bacteria</taxon>
        <taxon>Pseudomonadati</taxon>
        <taxon>Bacteroidota</taxon>
        <taxon>Flavobacteriia</taxon>
        <taxon>Flavobacteriales</taxon>
        <taxon>Flavobacteriaceae</taxon>
        <taxon>Pelagihabitans</taxon>
    </lineage>
</organism>
<evidence type="ECO:0008006" key="3">
    <source>
        <dbReference type="Google" id="ProtNLM"/>
    </source>
</evidence>
<comment type="caution">
    <text evidence="1">The sequence shown here is derived from an EMBL/GenBank/DDBJ whole genome shotgun (WGS) entry which is preliminary data.</text>
</comment>
<dbReference type="Pfam" id="PF14100">
    <property type="entry name" value="DUF6807"/>
    <property type="match status" value="1"/>
</dbReference>
<evidence type="ECO:0000313" key="1">
    <source>
        <dbReference type="EMBL" id="NHF61232.1"/>
    </source>
</evidence>
<gene>
    <name evidence="1" type="ORF">FK220_017905</name>
</gene>
<keyword evidence="2" id="KW-1185">Reference proteome</keyword>
<proteinExistence type="predicted"/>